<dbReference type="EMBL" id="CP001338">
    <property type="protein sequence ID" value="ACL15955.1"/>
    <property type="molecule type" value="Genomic_DNA"/>
</dbReference>
<sequence>MRSEQVLFFTQKEEEFVDLLIGIGIRRNLAKVLVFLSSTSEATSRDIERGTDLRQPEVSIAMSRLHTEGWIESRESKAESKGRPVKIYRLGHPINAIVDQIEADKRSEAELQRQTMQQLRDLLSQRELTVS</sequence>
<dbReference type="STRING" id="521011.Mpal_0584"/>
<dbReference type="eggNOG" id="arCOG04377">
    <property type="taxonomic scope" value="Archaea"/>
</dbReference>
<accession>B8GFA7</accession>
<reference evidence="1 2" key="1">
    <citation type="journal article" date="2015" name="Genome Announc.">
        <title>Complete Genome Sequence of Methanosphaerula palustris E1-9CT, a Hydrogenotrophic Methanogen Isolated from a Minerotrophic Fen Peatland.</title>
        <authorList>
            <person name="Cadillo-Quiroz H."/>
            <person name="Browne P."/>
            <person name="Kyrpides N."/>
            <person name="Woyke T."/>
            <person name="Goodwin L."/>
            <person name="Detter C."/>
            <person name="Yavitt J.B."/>
            <person name="Zinder S.H."/>
        </authorList>
    </citation>
    <scope>NUCLEOTIDE SEQUENCE [LARGE SCALE GENOMIC DNA]</scope>
    <source>
        <strain evidence="2">ATCC BAA-1556 / DSM 19958 / E1-9c</strain>
    </source>
</reference>
<dbReference type="InterPro" id="IPR036388">
    <property type="entry name" value="WH-like_DNA-bd_sf"/>
</dbReference>
<dbReference type="KEGG" id="mpl:Mpal_0584"/>
<proteinExistence type="predicted"/>
<evidence type="ECO:0000313" key="2">
    <source>
        <dbReference type="Proteomes" id="UP000002457"/>
    </source>
</evidence>
<name>B8GFA7_METPE</name>
<dbReference type="SUPFAM" id="SSF46785">
    <property type="entry name" value="Winged helix' DNA-binding domain"/>
    <property type="match status" value="1"/>
</dbReference>
<gene>
    <name evidence="1" type="ordered locus">Mpal_0584</name>
</gene>
<evidence type="ECO:0000313" key="1">
    <source>
        <dbReference type="EMBL" id="ACL15955.1"/>
    </source>
</evidence>
<dbReference type="RefSeq" id="WP_012617274.1">
    <property type="nucleotide sequence ID" value="NC_011832.1"/>
</dbReference>
<dbReference type="AlphaFoldDB" id="B8GFA7"/>
<dbReference type="GeneID" id="7270168"/>
<dbReference type="PIRSF" id="PIRSF037373">
    <property type="entry name" value="UCP037373_trxn_reg"/>
    <property type="match status" value="1"/>
</dbReference>
<keyword evidence="2" id="KW-1185">Reference proteome</keyword>
<organism evidence="1 2">
    <name type="scientific">Methanosphaerula palustris (strain ATCC BAA-1556 / DSM 19958 / E1-9c)</name>
    <dbReference type="NCBI Taxonomy" id="521011"/>
    <lineage>
        <taxon>Archaea</taxon>
        <taxon>Methanobacteriati</taxon>
        <taxon>Methanobacteriota</taxon>
        <taxon>Stenosarchaea group</taxon>
        <taxon>Methanomicrobia</taxon>
        <taxon>Methanomicrobiales</taxon>
        <taxon>Methanoregulaceae</taxon>
        <taxon>Methanosphaerula</taxon>
    </lineage>
</organism>
<dbReference type="Gene3D" id="1.10.10.10">
    <property type="entry name" value="Winged helix-like DNA-binding domain superfamily/Winged helix DNA-binding domain"/>
    <property type="match status" value="1"/>
</dbReference>
<dbReference type="Proteomes" id="UP000002457">
    <property type="component" value="Chromosome"/>
</dbReference>
<dbReference type="InterPro" id="IPR017185">
    <property type="entry name" value="UCP037373_trxn_reg"/>
</dbReference>
<dbReference type="HOGENOM" id="CLU_163103_0_0_2"/>
<dbReference type="OrthoDB" id="55633at2157"/>
<dbReference type="InterPro" id="IPR036390">
    <property type="entry name" value="WH_DNA-bd_sf"/>
</dbReference>
<protein>
    <submittedName>
        <fullName evidence="1">Transcriptional regulator, TrmB</fullName>
    </submittedName>
</protein>